<dbReference type="HOGENOM" id="CLU_1421953_0_0_1"/>
<feature type="compositionally biased region" description="Low complexity" evidence="2">
    <location>
        <begin position="136"/>
        <end position="145"/>
    </location>
</feature>
<gene>
    <name evidence="4" type="ORF">PLICRDRAFT_439993</name>
</gene>
<dbReference type="PANTHER" id="PTHR44145">
    <property type="entry name" value="DNAJ HOMOLOG SUBFAMILY A MEMBER 3, MITOCHONDRIAL"/>
    <property type="match status" value="1"/>
</dbReference>
<evidence type="ECO:0000313" key="5">
    <source>
        <dbReference type="Proteomes" id="UP000053263"/>
    </source>
</evidence>
<dbReference type="InterPro" id="IPR036869">
    <property type="entry name" value="J_dom_sf"/>
</dbReference>
<keyword evidence="1" id="KW-0143">Chaperone</keyword>
<evidence type="ECO:0000256" key="2">
    <source>
        <dbReference type="SAM" id="MobiDB-lite"/>
    </source>
</evidence>
<sequence>MSLASARMLRRISPCRPNAICLFPPAWLWLHIPRCALGGMQRQYSTERPDPVLKPGTLYQMLGVTRVASQEDVKSRWYDLARQYHPDVNPGGRITFERAKRAYETLGDRAKRRMITSWTRPLLPRRRRQNRRLQNRRPLLLTPRPSLTNKPHHLHLRPLIRNHPGGQPHLLHIHRRPVHALRGPDGPSMPR</sequence>
<dbReference type="SMART" id="SM00271">
    <property type="entry name" value="DnaJ"/>
    <property type="match status" value="1"/>
</dbReference>
<feature type="region of interest" description="Disordered" evidence="2">
    <location>
        <begin position="126"/>
        <end position="151"/>
    </location>
</feature>
<dbReference type="PANTHER" id="PTHR44145:SF3">
    <property type="entry name" value="DNAJ HOMOLOG SUBFAMILY A MEMBER 3, MITOCHONDRIAL"/>
    <property type="match status" value="1"/>
</dbReference>
<protein>
    <recommendedName>
        <fullName evidence="3">J domain-containing protein</fullName>
    </recommendedName>
</protein>
<dbReference type="InterPro" id="IPR001623">
    <property type="entry name" value="DnaJ_domain"/>
</dbReference>
<name>A0A0C9T6Q7_PLICR</name>
<dbReference type="Proteomes" id="UP000053263">
    <property type="component" value="Unassembled WGS sequence"/>
</dbReference>
<dbReference type="InterPro" id="IPR051938">
    <property type="entry name" value="Apopto_cytoskel_mod"/>
</dbReference>
<organism evidence="4 5">
    <name type="scientific">Plicaturopsis crispa FD-325 SS-3</name>
    <dbReference type="NCBI Taxonomy" id="944288"/>
    <lineage>
        <taxon>Eukaryota</taxon>
        <taxon>Fungi</taxon>
        <taxon>Dikarya</taxon>
        <taxon>Basidiomycota</taxon>
        <taxon>Agaricomycotina</taxon>
        <taxon>Agaricomycetes</taxon>
        <taxon>Agaricomycetidae</taxon>
        <taxon>Amylocorticiales</taxon>
        <taxon>Amylocorticiaceae</taxon>
        <taxon>Plicatura</taxon>
        <taxon>Plicaturopsis crispa</taxon>
    </lineage>
</organism>
<evidence type="ECO:0000259" key="3">
    <source>
        <dbReference type="PROSITE" id="PS50076"/>
    </source>
</evidence>
<dbReference type="OrthoDB" id="445556at2759"/>
<reference evidence="4 5" key="1">
    <citation type="submission" date="2014-06" db="EMBL/GenBank/DDBJ databases">
        <title>Evolutionary Origins and Diversification of the Mycorrhizal Mutualists.</title>
        <authorList>
            <consortium name="DOE Joint Genome Institute"/>
            <consortium name="Mycorrhizal Genomics Consortium"/>
            <person name="Kohler A."/>
            <person name="Kuo A."/>
            <person name="Nagy L.G."/>
            <person name="Floudas D."/>
            <person name="Copeland A."/>
            <person name="Barry K.W."/>
            <person name="Cichocki N."/>
            <person name="Veneault-Fourrey C."/>
            <person name="LaButti K."/>
            <person name="Lindquist E.A."/>
            <person name="Lipzen A."/>
            <person name="Lundell T."/>
            <person name="Morin E."/>
            <person name="Murat C."/>
            <person name="Riley R."/>
            <person name="Ohm R."/>
            <person name="Sun H."/>
            <person name="Tunlid A."/>
            <person name="Henrissat B."/>
            <person name="Grigoriev I.V."/>
            <person name="Hibbett D.S."/>
            <person name="Martin F."/>
        </authorList>
    </citation>
    <scope>NUCLEOTIDE SEQUENCE [LARGE SCALE GENOMIC DNA]</scope>
    <source>
        <strain evidence="4 5">FD-325 SS-3</strain>
    </source>
</reference>
<evidence type="ECO:0000313" key="4">
    <source>
        <dbReference type="EMBL" id="KII83758.1"/>
    </source>
</evidence>
<feature type="domain" description="J" evidence="3">
    <location>
        <begin position="57"/>
        <end position="119"/>
    </location>
</feature>
<dbReference type="Pfam" id="PF00226">
    <property type="entry name" value="DnaJ"/>
    <property type="match status" value="1"/>
</dbReference>
<dbReference type="Gene3D" id="1.10.287.110">
    <property type="entry name" value="DnaJ domain"/>
    <property type="match status" value="1"/>
</dbReference>
<dbReference type="SUPFAM" id="SSF46565">
    <property type="entry name" value="Chaperone J-domain"/>
    <property type="match status" value="1"/>
</dbReference>
<proteinExistence type="predicted"/>
<keyword evidence="5" id="KW-1185">Reference proteome</keyword>
<dbReference type="PRINTS" id="PR00625">
    <property type="entry name" value="JDOMAIN"/>
</dbReference>
<dbReference type="CDD" id="cd06257">
    <property type="entry name" value="DnaJ"/>
    <property type="match status" value="1"/>
</dbReference>
<dbReference type="EMBL" id="KN832574">
    <property type="protein sequence ID" value="KII83758.1"/>
    <property type="molecule type" value="Genomic_DNA"/>
</dbReference>
<feature type="compositionally biased region" description="Basic residues" evidence="2">
    <location>
        <begin position="126"/>
        <end position="135"/>
    </location>
</feature>
<accession>A0A0C9T6Q7</accession>
<dbReference type="AlphaFoldDB" id="A0A0C9T6Q7"/>
<dbReference type="PROSITE" id="PS50076">
    <property type="entry name" value="DNAJ_2"/>
    <property type="match status" value="1"/>
</dbReference>
<evidence type="ECO:0000256" key="1">
    <source>
        <dbReference type="ARBA" id="ARBA00023186"/>
    </source>
</evidence>